<dbReference type="Gene3D" id="3.10.580.10">
    <property type="entry name" value="CBS-domain"/>
    <property type="match status" value="1"/>
</dbReference>
<dbReference type="EC" id="2.5.1.47" evidence="3"/>
<dbReference type="CDD" id="cd04608">
    <property type="entry name" value="CBS_pair_CBS"/>
    <property type="match status" value="1"/>
</dbReference>
<dbReference type="SMART" id="SM00116">
    <property type="entry name" value="CBS"/>
    <property type="match status" value="1"/>
</dbReference>
<dbReference type="InterPro" id="IPR001216">
    <property type="entry name" value="P-phosphate_BS"/>
</dbReference>
<dbReference type="InterPro" id="IPR046342">
    <property type="entry name" value="CBS_dom_sf"/>
</dbReference>
<evidence type="ECO:0000256" key="6">
    <source>
        <dbReference type="PROSITE-ProRule" id="PRU00703"/>
    </source>
</evidence>
<reference evidence="8 9" key="1">
    <citation type="submission" date="2023-04" db="EMBL/GenBank/DDBJ databases">
        <title>Luteimonas endophyticus RD2P54.</title>
        <authorList>
            <person name="Sun J.-Q."/>
        </authorList>
    </citation>
    <scope>NUCLEOTIDE SEQUENCE [LARGE SCALE GENOMIC DNA]</scope>
    <source>
        <strain evidence="8 9">RD2P54</strain>
    </source>
</reference>
<dbReference type="InterPro" id="IPR001926">
    <property type="entry name" value="TrpB-like_PALP"/>
</dbReference>
<dbReference type="Gene3D" id="3.40.50.1100">
    <property type="match status" value="2"/>
</dbReference>
<comment type="caution">
    <text evidence="8">The sequence shown here is derived from an EMBL/GenBank/DDBJ whole genome shotgun (WGS) entry which is preliminary data.</text>
</comment>
<evidence type="ECO:0000256" key="3">
    <source>
        <dbReference type="ARBA" id="ARBA00012681"/>
    </source>
</evidence>
<keyword evidence="4" id="KW-0663">Pyridoxal phosphate</keyword>
<evidence type="ECO:0000256" key="1">
    <source>
        <dbReference type="ARBA" id="ARBA00001933"/>
    </source>
</evidence>
<organism evidence="8 9">
    <name type="scientific">Luteimonas endophytica</name>
    <dbReference type="NCBI Taxonomy" id="3042023"/>
    <lineage>
        <taxon>Bacteria</taxon>
        <taxon>Pseudomonadati</taxon>
        <taxon>Pseudomonadota</taxon>
        <taxon>Gammaproteobacteria</taxon>
        <taxon>Lysobacterales</taxon>
        <taxon>Lysobacteraceae</taxon>
        <taxon>Luteimonas</taxon>
    </lineage>
</organism>
<dbReference type="PROSITE" id="PS51371">
    <property type="entry name" value="CBS"/>
    <property type="match status" value="1"/>
</dbReference>
<comment type="pathway">
    <text evidence="2">Amino-acid biosynthesis; L-cysteine biosynthesis; L-cysteine from L-serine: step 2/2.</text>
</comment>
<gene>
    <name evidence="8" type="ORF">QFW77_08320</name>
</gene>
<evidence type="ECO:0000313" key="9">
    <source>
        <dbReference type="Proteomes" id="UP001156940"/>
    </source>
</evidence>
<dbReference type="EMBL" id="JARXRM010000028">
    <property type="protein sequence ID" value="MDH5822993.1"/>
    <property type="molecule type" value="Genomic_DNA"/>
</dbReference>
<keyword evidence="9" id="KW-1185">Reference proteome</keyword>
<dbReference type="PANTHER" id="PTHR10314">
    <property type="entry name" value="CYSTATHIONINE BETA-SYNTHASE"/>
    <property type="match status" value="1"/>
</dbReference>
<evidence type="ECO:0000256" key="5">
    <source>
        <dbReference type="ARBA" id="ARBA00047931"/>
    </source>
</evidence>
<dbReference type="RefSeq" id="WP_280574025.1">
    <property type="nucleotide sequence ID" value="NZ_JARXRM010000028.1"/>
</dbReference>
<name>A0ABT6J842_9GAMM</name>
<dbReference type="InterPro" id="IPR000644">
    <property type="entry name" value="CBS_dom"/>
</dbReference>
<dbReference type="Pfam" id="PF00571">
    <property type="entry name" value="CBS"/>
    <property type="match status" value="2"/>
</dbReference>
<keyword evidence="6" id="KW-0129">CBS domain</keyword>
<accession>A0ABT6J842</accession>
<protein>
    <recommendedName>
        <fullName evidence="3">cysteine synthase</fullName>
        <ecNumber evidence="3">2.5.1.47</ecNumber>
    </recommendedName>
</protein>
<evidence type="ECO:0000256" key="2">
    <source>
        <dbReference type="ARBA" id="ARBA00004962"/>
    </source>
</evidence>
<comment type="cofactor">
    <cofactor evidence="1">
        <name>pyridoxal 5'-phosphate</name>
        <dbReference type="ChEBI" id="CHEBI:597326"/>
    </cofactor>
</comment>
<dbReference type="Pfam" id="PF00291">
    <property type="entry name" value="PALP"/>
    <property type="match status" value="1"/>
</dbReference>
<evidence type="ECO:0000313" key="8">
    <source>
        <dbReference type="EMBL" id="MDH5822993.1"/>
    </source>
</evidence>
<dbReference type="SUPFAM" id="SSF54631">
    <property type="entry name" value="CBS-domain pair"/>
    <property type="match status" value="1"/>
</dbReference>
<dbReference type="InterPro" id="IPR046353">
    <property type="entry name" value="CBS_C"/>
</dbReference>
<comment type="catalytic activity">
    <reaction evidence="5">
        <text>O-acetyl-L-serine + hydrogen sulfide = L-cysteine + acetate</text>
        <dbReference type="Rhea" id="RHEA:14829"/>
        <dbReference type="ChEBI" id="CHEBI:29919"/>
        <dbReference type="ChEBI" id="CHEBI:30089"/>
        <dbReference type="ChEBI" id="CHEBI:35235"/>
        <dbReference type="ChEBI" id="CHEBI:58340"/>
        <dbReference type="EC" id="2.5.1.47"/>
    </reaction>
</comment>
<dbReference type="InterPro" id="IPR050214">
    <property type="entry name" value="Cys_Synth/Cystath_Beta-Synth"/>
</dbReference>
<dbReference type="Proteomes" id="UP001156940">
    <property type="component" value="Unassembled WGS sequence"/>
</dbReference>
<dbReference type="InterPro" id="IPR036052">
    <property type="entry name" value="TrpB-like_PALP_sf"/>
</dbReference>
<dbReference type="PROSITE" id="PS00901">
    <property type="entry name" value="CYS_SYNTHASE"/>
    <property type="match status" value="1"/>
</dbReference>
<feature type="domain" description="CBS" evidence="7">
    <location>
        <begin position="345"/>
        <end position="402"/>
    </location>
</feature>
<proteinExistence type="predicted"/>
<dbReference type="SUPFAM" id="SSF53686">
    <property type="entry name" value="Tryptophan synthase beta subunit-like PLP-dependent enzymes"/>
    <property type="match status" value="1"/>
</dbReference>
<evidence type="ECO:0000259" key="7">
    <source>
        <dbReference type="PROSITE" id="PS51371"/>
    </source>
</evidence>
<dbReference type="CDD" id="cd01561">
    <property type="entry name" value="CBS_like"/>
    <property type="match status" value="1"/>
</dbReference>
<evidence type="ECO:0000256" key="4">
    <source>
        <dbReference type="ARBA" id="ARBA00022898"/>
    </source>
</evidence>
<sequence length="462" mass="50987">MPTRNSVHDSVLDLIADTPIVRARRLDAGPCELYFKLESQNPGGSIKDRIGLSMIEAAERRGDLRPGATLVEGTAGNTGIGLALVAQQKGYKLVLVVPDKMSREKIFNLKAMGAEVVLTRSDVAKGHPEYYQDLAERIARETPGAYFVNQFGNPDNPAAHEHGTAPEILRQMGEAGGLDAVVFGCGSSGTMTGLSRHFAEHAPEVELILADPVGSILAEYINEGTLSDKSASWMVEGIGEDFLPSISDFSRVRKAYAISDRESFLAARELLRSEGILGGSSTGTLLAAALKYCREQTEPKKVLVFVCDTGNKYLSKLYNDYWMLDNGFLEREQYGDLRDLILRPYSQRDTVVLAPGDLLMTAYQRMKLYEISQLPVMENEKIVGILDESDVLLHVYGDEARFRDPVSTAMVSKLDIMDVKSPVEALLPVFDRGQVAIVVDGDRFLGLITRIDLLNWLRRRVQ</sequence>